<dbReference type="Gene3D" id="3.40.50.720">
    <property type="entry name" value="NAD(P)-binding Rossmann-like Domain"/>
    <property type="match status" value="1"/>
</dbReference>
<name>A0A496PFH2_9MICC</name>
<proteinExistence type="predicted"/>
<accession>A0A496PFH2</accession>
<dbReference type="PANTHER" id="PTHR12126:SF11">
    <property type="entry name" value="NADH DEHYDROGENASE [UBIQUINONE] 1 ALPHA SUBCOMPLEX SUBUNIT 9, MITOCHONDRIAL"/>
    <property type="match status" value="1"/>
</dbReference>
<dbReference type="Pfam" id="PF13460">
    <property type="entry name" value="NAD_binding_10"/>
    <property type="match status" value="1"/>
</dbReference>
<evidence type="ECO:0000259" key="1">
    <source>
        <dbReference type="Pfam" id="PF13460"/>
    </source>
</evidence>
<keyword evidence="3" id="KW-1185">Reference proteome</keyword>
<comment type="caution">
    <text evidence="2">The sequence shown here is derived from an EMBL/GenBank/DDBJ whole genome shotgun (WGS) entry which is preliminary data.</text>
</comment>
<gene>
    <name evidence="2" type="ORF">DWQ67_13085</name>
</gene>
<dbReference type="EMBL" id="QQXL01000009">
    <property type="protein sequence ID" value="RKW69477.1"/>
    <property type="molecule type" value="Genomic_DNA"/>
</dbReference>
<dbReference type="Proteomes" id="UP000273119">
    <property type="component" value="Unassembled WGS sequence"/>
</dbReference>
<dbReference type="PANTHER" id="PTHR12126">
    <property type="entry name" value="NADH-UBIQUINONE OXIDOREDUCTASE 39 KDA SUBUNIT-RELATED"/>
    <property type="match status" value="1"/>
</dbReference>
<evidence type="ECO:0000313" key="2">
    <source>
        <dbReference type="EMBL" id="RKW69477.1"/>
    </source>
</evidence>
<dbReference type="RefSeq" id="WP_121486048.1">
    <property type="nucleotide sequence ID" value="NZ_QQXL01000009.1"/>
</dbReference>
<sequence>MTRPQQAQPTILVTGASGYVGSRLIPRLLAAGHDVAAAMRSPDKASAFPWAEQVDVRTMDAQDAGQVARALAGVKTAYYLLHSMDGAGFRSKDRELAARFAEQATRAGVERIVYLGGLVPDGGELSEHLSSRLEVETELRHFDGAVVAVRAGIVLGGGSTSFELIRRLVERLPLIPLPAFMDATIAPISIEELLSVLVAAHDAAPAPAVVDAAGPDAVSYRQLVKTFARVAGLKRVFINIPRVPYVVLIYPAAWITRIPLPTVKALIPSLGENLTPEPRRHYSQVISSTADLRPVSLEQALLRSLKVNAPGEEHALTESDPEWAGGDVQLRHARRVRTGRGLLARFRGTGRTS</sequence>
<dbReference type="SUPFAM" id="SSF51735">
    <property type="entry name" value="NAD(P)-binding Rossmann-fold domains"/>
    <property type="match status" value="1"/>
</dbReference>
<dbReference type="InterPro" id="IPR051207">
    <property type="entry name" value="ComplexI_NDUFA9_subunit"/>
</dbReference>
<organism evidence="2 3">
    <name type="scientific">Galactobacter caseinivorans</name>
    <dbReference type="NCBI Taxonomy" id="2676123"/>
    <lineage>
        <taxon>Bacteria</taxon>
        <taxon>Bacillati</taxon>
        <taxon>Actinomycetota</taxon>
        <taxon>Actinomycetes</taxon>
        <taxon>Micrococcales</taxon>
        <taxon>Micrococcaceae</taxon>
        <taxon>Galactobacter</taxon>
    </lineage>
</organism>
<dbReference type="GO" id="GO:0044877">
    <property type="term" value="F:protein-containing complex binding"/>
    <property type="evidence" value="ECO:0007669"/>
    <property type="project" value="TreeGrafter"/>
</dbReference>
<feature type="domain" description="NAD(P)-binding" evidence="1">
    <location>
        <begin position="15"/>
        <end position="118"/>
    </location>
</feature>
<dbReference type="InterPro" id="IPR036291">
    <property type="entry name" value="NAD(P)-bd_dom_sf"/>
</dbReference>
<protein>
    <submittedName>
        <fullName evidence="2">NAD-dependent epimerase/dehydratase family protein</fullName>
    </submittedName>
</protein>
<dbReference type="AlphaFoldDB" id="A0A496PFH2"/>
<evidence type="ECO:0000313" key="3">
    <source>
        <dbReference type="Proteomes" id="UP000273119"/>
    </source>
</evidence>
<dbReference type="InterPro" id="IPR016040">
    <property type="entry name" value="NAD(P)-bd_dom"/>
</dbReference>
<reference evidence="2 3" key="1">
    <citation type="submission" date="2018-07" db="EMBL/GenBank/DDBJ databases">
        <title>Arthrobacter sp. nov., isolated from raw cow's milk with high bacterial count.</title>
        <authorList>
            <person name="Hahne J."/>
            <person name="Isele D."/>
            <person name="Lipski A."/>
        </authorList>
    </citation>
    <scope>NUCLEOTIDE SEQUENCE [LARGE SCALE GENOMIC DNA]</scope>
    <source>
        <strain evidence="2 3">JZ R-183</strain>
    </source>
</reference>